<organism evidence="1 2">
    <name type="scientific">Halomicrobium zhouii</name>
    <dbReference type="NCBI Taxonomy" id="767519"/>
    <lineage>
        <taxon>Archaea</taxon>
        <taxon>Methanobacteriati</taxon>
        <taxon>Methanobacteriota</taxon>
        <taxon>Stenosarchaea group</taxon>
        <taxon>Halobacteria</taxon>
        <taxon>Halobacteriales</taxon>
        <taxon>Haloarculaceae</taxon>
        <taxon>Halomicrobium</taxon>
    </lineage>
</organism>
<keyword evidence="2" id="KW-1185">Reference proteome</keyword>
<protein>
    <submittedName>
        <fullName evidence="1">Alpha-D-ribose 1-methylphosphonate 5-triphosphate synthase subunit PhnG</fullName>
    </submittedName>
</protein>
<dbReference type="RefSeq" id="WP_089814159.1">
    <property type="nucleotide sequence ID" value="NZ_FOZK01000001.1"/>
</dbReference>
<dbReference type="NCBIfam" id="TIGR03293">
    <property type="entry name" value="PhnG_redo"/>
    <property type="match status" value="1"/>
</dbReference>
<dbReference type="GO" id="GO:0015716">
    <property type="term" value="P:organic phosphonate transport"/>
    <property type="evidence" value="ECO:0007669"/>
    <property type="project" value="InterPro"/>
</dbReference>
<name>A0A1I6KIX1_9EURY</name>
<dbReference type="STRING" id="767519.SAMN05216559_0840"/>
<dbReference type="AlphaFoldDB" id="A0A1I6KIX1"/>
<gene>
    <name evidence="1" type="ORF">SAMN05216559_0840</name>
</gene>
<reference evidence="1 2" key="1">
    <citation type="submission" date="2016-10" db="EMBL/GenBank/DDBJ databases">
        <authorList>
            <person name="de Groot N.N."/>
        </authorList>
    </citation>
    <scope>NUCLEOTIDE SEQUENCE [LARGE SCALE GENOMIC DNA]</scope>
    <source>
        <strain evidence="1 2">CGMCC 1.10457</strain>
    </source>
</reference>
<dbReference type="EMBL" id="FOZK01000001">
    <property type="protein sequence ID" value="SFR90820.1"/>
    <property type="molecule type" value="Genomic_DNA"/>
</dbReference>
<dbReference type="Pfam" id="PF06754">
    <property type="entry name" value="PhnG"/>
    <property type="match status" value="1"/>
</dbReference>
<evidence type="ECO:0000313" key="2">
    <source>
        <dbReference type="Proteomes" id="UP000199062"/>
    </source>
</evidence>
<sequence length="147" mass="16063">MDDPHDRSDRFELIAACDGDALESVADQVLAGDPTLDVLQEPRPQLVMQRVVEPVERRPFNLGEVVVTPAEVSLDGERGFAMVPGKAERAALSGAIVDAAVADGHPIADEAVAVLEQAGEEYQHEREQTWAESRHTTVEFETMEDDL</sequence>
<accession>A0A1I6KIX1</accession>
<dbReference type="InterPro" id="IPR009609">
    <property type="entry name" value="Phosphonate_metab_PhnG"/>
</dbReference>
<dbReference type="Proteomes" id="UP000199062">
    <property type="component" value="Unassembled WGS sequence"/>
</dbReference>
<dbReference type="OrthoDB" id="182774at2157"/>
<dbReference type="GO" id="GO:0019634">
    <property type="term" value="P:organic phosphonate metabolic process"/>
    <property type="evidence" value="ECO:0007669"/>
    <property type="project" value="InterPro"/>
</dbReference>
<evidence type="ECO:0000313" key="1">
    <source>
        <dbReference type="EMBL" id="SFR90820.1"/>
    </source>
</evidence>
<proteinExistence type="predicted"/>